<dbReference type="InterPro" id="IPR054120">
    <property type="entry name" value="PBPA_dimer"/>
</dbReference>
<gene>
    <name evidence="2" type="ORF">G3I39_28790</name>
</gene>
<dbReference type="Proteomes" id="UP000471648">
    <property type="component" value="Unassembled WGS sequence"/>
</dbReference>
<dbReference type="InterPro" id="IPR036138">
    <property type="entry name" value="PBP_dimer_sf"/>
</dbReference>
<protein>
    <submittedName>
        <fullName evidence="2">Penicillin-binding protein 2</fullName>
    </submittedName>
</protein>
<proteinExistence type="predicted"/>
<evidence type="ECO:0000313" key="3">
    <source>
        <dbReference type="Proteomes" id="UP000471648"/>
    </source>
</evidence>
<dbReference type="Pfam" id="PF21922">
    <property type="entry name" value="PBP_dimer_2"/>
    <property type="match status" value="1"/>
</dbReference>
<name>A0A6N9VJ15_STRMI</name>
<dbReference type="Gene3D" id="3.90.1310.10">
    <property type="entry name" value="Penicillin-binding protein 2a (Domain 2)"/>
    <property type="match status" value="1"/>
</dbReference>
<feature type="non-terminal residue" evidence="2">
    <location>
        <position position="1"/>
    </location>
</feature>
<evidence type="ECO:0000259" key="1">
    <source>
        <dbReference type="Pfam" id="PF21922"/>
    </source>
</evidence>
<comment type="caution">
    <text evidence="2">The sequence shown here is derived from an EMBL/GenBank/DDBJ whole genome shotgun (WGS) entry which is preliminary data.</text>
</comment>
<evidence type="ECO:0000313" key="2">
    <source>
        <dbReference type="EMBL" id="NEB71029.1"/>
    </source>
</evidence>
<dbReference type="AlphaFoldDB" id="A0A6N9VJ15"/>
<accession>A0A6N9VJ15</accession>
<organism evidence="2 3">
    <name type="scientific">Streptomyces microflavus</name>
    <name type="common">Streptomyces lipmanii</name>
    <dbReference type="NCBI Taxonomy" id="1919"/>
    <lineage>
        <taxon>Bacteria</taxon>
        <taxon>Bacillati</taxon>
        <taxon>Actinomycetota</taxon>
        <taxon>Actinomycetes</taxon>
        <taxon>Kitasatosporales</taxon>
        <taxon>Streptomycetaceae</taxon>
        <taxon>Streptomyces</taxon>
    </lineage>
</organism>
<sequence>SKITKGTDYKYKRTYKNGEMWSPVTGYASQLVGATQIENLEDGILTGNDDRLFFRRTLDMLTGKKKEGGNVVTTLNGAAQKAAFEGLGDRKGAVAALDPS</sequence>
<dbReference type="EMBL" id="JAAGME010001193">
    <property type="protein sequence ID" value="NEB71029.1"/>
    <property type="molecule type" value="Genomic_DNA"/>
</dbReference>
<reference evidence="2 3" key="1">
    <citation type="submission" date="2020-01" db="EMBL/GenBank/DDBJ databases">
        <title>Insect and environment-associated Actinomycetes.</title>
        <authorList>
            <person name="Currrie C."/>
            <person name="Chevrette M."/>
            <person name="Carlson C."/>
            <person name="Stubbendieck R."/>
            <person name="Wendt-Pienkowski E."/>
        </authorList>
    </citation>
    <scope>NUCLEOTIDE SEQUENCE [LARGE SCALE GENOMIC DNA]</scope>
    <source>
        <strain evidence="2 3">SID14438</strain>
    </source>
</reference>
<feature type="non-terminal residue" evidence="2">
    <location>
        <position position="100"/>
    </location>
</feature>
<dbReference type="GO" id="GO:0008658">
    <property type="term" value="F:penicillin binding"/>
    <property type="evidence" value="ECO:0007669"/>
    <property type="project" value="InterPro"/>
</dbReference>
<dbReference type="SUPFAM" id="SSF56519">
    <property type="entry name" value="Penicillin binding protein dimerisation domain"/>
    <property type="match status" value="1"/>
</dbReference>
<feature type="domain" description="Penicillin binding protein A dimerisation" evidence="1">
    <location>
        <begin position="6"/>
        <end position="71"/>
    </location>
</feature>